<comment type="catalytic activity">
    <reaction evidence="7">
        <text>[protein]-L-isoaspartate + S-adenosyl-L-methionine = [protein]-L-isoaspartate alpha-methyl ester + S-adenosyl-L-homocysteine</text>
        <dbReference type="Rhea" id="RHEA:12705"/>
        <dbReference type="Rhea" id="RHEA-COMP:12143"/>
        <dbReference type="Rhea" id="RHEA-COMP:12144"/>
        <dbReference type="ChEBI" id="CHEBI:57856"/>
        <dbReference type="ChEBI" id="CHEBI:59789"/>
        <dbReference type="ChEBI" id="CHEBI:90596"/>
        <dbReference type="ChEBI" id="CHEBI:90598"/>
        <dbReference type="EC" id="2.1.1.77"/>
    </reaction>
</comment>
<dbReference type="PANTHER" id="PTHR11579:SF0">
    <property type="entry name" value="PROTEIN-L-ISOASPARTATE(D-ASPARTATE) O-METHYLTRANSFERASE"/>
    <property type="match status" value="1"/>
</dbReference>
<dbReference type="SUPFAM" id="SSF53335">
    <property type="entry name" value="S-adenosyl-L-methionine-dependent methyltransferases"/>
    <property type="match status" value="1"/>
</dbReference>
<dbReference type="NCBIfam" id="NF001453">
    <property type="entry name" value="PRK00312.1"/>
    <property type="match status" value="1"/>
</dbReference>
<dbReference type="AlphaFoldDB" id="A0A3P3XJL0"/>
<name>A0A3P3XJL0_9SPIR</name>
<dbReference type="GO" id="GO:0005737">
    <property type="term" value="C:cytoplasm"/>
    <property type="evidence" value="ECO:0007669"/>
    <property type="project" value="UniProtKB-SubCell"/>
</dbReference>
<gene>
    <name evidence="7 9" type="primary">pcm</name>
    <name evidence="9" type="ORF">SPIROBIBN47_260035</name>
</gene>
<comment type="similarity">
    <text evidence="2 7">Belongs to the methyltransferase superfamily. L-isoaspartyl/D-aspartyl protein methyltransferase family.</text>
</comment>
<dbReference type="PANTHER" id="PTHR11579">
    <property type="entry name" value="PROTEIN-L-ISOASPARTATE O-METHYLTRANSFERASE"/>
    <property type="match status" value="1"/>
</dbReference>
<evidence type="ECO:0000256" key="4">
    <source>
        <dbReference type="ARBA" id="ARBA00022603"/>
    </source>
</evidence>
<proteinExistence type="inferred from homology"/>
<dbReference type="GO" id="GO:0030091">
    <property type="term" value="P:protein repair"/>
    <property type="evidence" value="ECO:0007669"/>
    <property type="project" value="UniProtKB-UniRule"/>
</dbReference>
<organism evidence="9">
    <name type="scientific">uncultured spirochete</name>
    <dbReference type="NCBI Taxonomy" id="156406"/>
    <lineage>
        <taxon>Bacteria</taxon>
        <taxon>Pseudomonadati</taxon>
        <taxon>Spirochaetota</taxon>
        <taxon>Spirochaetia</taxon>
        <taxon>Spirochaetales</taxon>
        <taxon>environmental samples</taxon>
    </lineage>
</organism>
<feature type="coiled-coil region" evidence="8">
    <location>
        <begin position="109"/>
        <end position="136"/>
    </location>
</feature>
<dbReference type="InterPro" id="IPR029063">
    <property type="entry name" value="SAM-dependent_MTases_sf"/>
</dbReference>
<dbReference type="GO" id="GO:0032259">
    <property type="term" value="P:methylation"/>
    <property type="evidence" value="ECO:0007669"/>
    <property type="project" value="UniProtKB-KW"/>
</dbReference>
<dbReference type="GO" id="GO:0004719">
    <property type="term" value="F:protein-L-isoaspartate (D-aspartate) O-methyltransferase activity"/>
    <property type="evidence" value="ECO:0007669"/>
    <property type="project" value="UniProtKB-UniRule"/>
</dbReference>
<protein>
    <recommendedName>
        <fullName evidence="7">Protein-L-isoaspartate O-methyltransferase</fullName>
        <ecNumber evidence="7">2.1.1.77</ecNumber>
    </recommendedName>
    <alternativeName>
        <fullName evidence="7">L-isoaspartyl protein carboxyl methyltransferase</fullName>
    </alternativeName>
    <alternativeName>
        <fullName evidence="7">Protein L-isoaspartyl methyltransferase</fullName>
    </alternativeName>
    <alternativeName>
        <fullName evidence="7">Protein-beta-aspartate methyltransferase</fullName>
        <shortName evidence="7">PIMT</shortName>
    </alternativeName>
</protein>
<dbReference type="FunFam" id="3.40.50.150:FF:000010">
    <property type="entry name" value="Protein-L-isoaspartate O-methyltransferase"/>
    <property type="match status" value="1"/>
</dbReference>
<dbReference type="CDD" id="cd02440">
    <property type="entry name" value="AdoMet_MTases"/>
    <property type="match status" value="1"/>
</dbReference>
<dbReference type="EMBL" id="FWDM01000019">
    <property type="protein sequence ID" value="SLM12737.1"/>
    <property type="molecule type" value="Genomic_DNA"/>
</dbReference>
<sequence length="216" mass="23719">MITCNERKDERNFMVHTQIAARGVRDKRVLDAMRKVPRHRFVPVSCSSEAYEDFPLPIGSGQTISQPYIVAFMAEMLRLNGSERVLEIGTGSGYGTAVLSLLAKEVFSVERIAALLERAREVLEALKVENVHLRLADGFFGWAEEAPFETIILSAAPFDIPNAIVNQLADGGRLVAPVGSLGAQTLVRITRRGAHFDTEALLDVAFVPMRPGVSEL</sequence>
<keyword evidence="6 7" id="KW-0949">S-adenosyl-L-methionine</keyword>
<dbReference type="HAMAP" id="MF_00090">
    <property type="entry name" value="PIMT"/>
    <property type="match status" value="1"/>
</dbReference>
<evidence type="ECO:0000256" key="1">
    <source>
        <dbReference type="ARBA" id="ARBA00004496"/>
    </source>
</evidence>
<evidence type="ECO:0000256" key="6">
    <source>
        <dbReference type="ARBA" id="ARBA00022691"/>
    </source>
</evidence>
<keyword evidence="4 7" id="KW-0489">Methyltransferase</keyword>
<evidence type="ECO:0000256" key="7">
    <source>
        <dbReference type="HAMAP-Rule" id="MF_00090"/>
    </source>
</evidence>
<keyword evidence="8" id="KW-0175">Coiled coil</keyword>
<evidence type="ECO:0000256" key="2">
    <source>
        <dbReference type="ARBA" id="ARBA00005369"/>
    </source>
</evidence>
<dbReference type="Pfam" id="PF01135">
    <property type="entry name" value="PCMT"/>
    <property type="match status" value="1"/>
</dbReference>
<evidence type="ECO:0000256" key="3">
    <source>
        <dbReference type="ARBA" id="ARBA00022490"/>
    </source>
</evidence>
<dbReference type="EC" id="2.1.1.77" evidence="7"/>
<evidence type="ECO:0000313" key="9">
    <source>
        <dbReference type="EMBL" id="SLM12737.1"/>
    </source>
</evidence>
<dbReference type="Gene3D" id="3.40.50.150">
    <property type="entry name" value="Vaccinia Virus protein VP39"/>
    <property type="match status" value="1"/>
</dbReference>
<keyword evidence="5 7" id="KW-0808">Transferase</keyword>
<dbReference type="PROSITE" id="PS01279">
    <property type="entry name" value="PCMT"/>
    <property type="match status" value="1"/>
</dbReference>
<feature type="active site" evidence="7">
    <location>
        <position position="65"/>
    </location>
</feature>
<accession>A0A3P3XJL0</accession>
<keyword evidence="3 7" id="KW-0963">Cytoplasm</keyword>
<reference evidence="9" key="1">
    <citation type="submission" date="2017-02" db="EMBL/GenBank/DDBJ databases">
        <authorList>
            <person name="Regsiter A."/>
            <person name="William W."/>
        </authorList>
    </citation>
    <scope>NUCLEOTIDE SEQUENCE</scope>
    <source>
        <strain evidence="9">Bib</strain>
    </source>
</reference>
<evidence type="ECO:0000256" key="8">
    <source>
        <dbReference type="SAM" id="Coils"/>
    </source>
</evidence>
<comment type="subcellular location">
    <subcellularLocation>
        <location evidence="1 7">Cytoplasm</location>
    </subcellularLocation>
</comment>
<dbReference type="InterPro" id="IPR000682">
    <property type="entry name" value="PCMT"/>
</dbReference>
<dbReference type="NCBIfam" id="TIGR00080">
    <property type="entry name" value="pimt"/>
    <property type="match status" value="1"/>
</dbReference>
<evidence type="ECO:0000256" key="5">
    <source>
        <dbReference type="ARBA" id="ARBA00022679"/>
    </source>
</evidence>
<comment type="function">
    <text evidence="7">Catalyzes the methyl esterification of L-isoaspartyl residues in peptides and proteins that result from spontaneous decomposition of normal L-aspartyl and L-asparaginyl residues. It plays a role in the repair and/or degradation of damaged proteins.</text>
</comment>